<reference evidence="4 5" key="1">
    <citation type="journal article" date="2014" name="BMC Genomics">
        <title>Comparative genome sequencing reveals chemotype-specific gene clusters in the toxigenic black mold Stachybotrys.</title>
        <authorList>
            <person name="Semeiks J."/>
            <person name="Borek D."/>
            <person name="Otwinowski Z."/>
            <person name="Grishin N.V."/>
        </authorList>
    </citation>
    <scope>NUCLEOTIDE SEQUENCE [LARGE SCALE GENOMIC DNA]</scope>
    <source>
        <strain evidence="4 5">IBT 40285</strain>
    </source>
</reference>
<name>A0A084QXG1_STAC4</name>
<dbReference type="SMART" id="SM00248">
    <property type="entry name" value="ANK"/>
    <property type="match status" value="7"/>
</dbReference>
<sequence length="698" mass="77411">MDDNLVDGLRPYEHEYEYREEEDEIIRSRAYLSIRENNLDFLAAALDEGPHLVREPSREGTYLAYAIKCNNSAATRMLLDHGISPLEYEPDGAQRFMTALEVASWHGNRAVLRLLLDRLRSLTPTGVEIGPYDEQGLVDRCLATASLVGKTDIVGDLLDAFHWSHKALSHALLCATQVWQADVVDLLLDRCQFDEETIRKTLEVAVDDRENDGWTVKYKAADWDKHYRIVCRLIDGSGADSLLGAYGSSLLFQAVGGSKHQQMLKSMVLIEQCCGFEKQGALRALLEKGADPNTQWEYGMTALHLLAYPTYTDHLARPVMPLGPKPRDGFNMHEIGIRLLRDHGASITIRDNDRATAAHLAAEGANTDIFIRYYIPDDADLTSTNQYGESILHYASAGGKPKTLSYLLSHYGDRFNVNAANDTGWTPLICALAPNSRVDKDEAAAVESARVLLSYGANMNTVTAEGWTVLHVLGSYPDYREHRAATPDPRETPDYCNPDMGFWPTSSKEEWDLERSRFLEPDSSAEVLAQDLLSTYSTLLPPIQSPAEVYTNQHNAINYGFWNQHPSCRVAWGGQLHKLLAEAKEPSDCSSEEPSDDENPSSGEFDNPKMGYRKWEGSQKPSKHPHSSPIRYARTPLHWAAEHGASGVARVLRELAGADAEAKDGEGKTPWDLAHGCSGNEGIRTATKNAVASDSPPT</sequence>
<evidence type="ECO:0000313" key="4">
    <source>
        <dbReference type="EMBL" id="KFA68646.1"/>
    </source>
</evidence>
<dbReference type="Gene3D" id="1.25.40.20">
    <property type="entry name" value="Ankyrin repeat-containing domain"/>
    <property type="match status" value="3"/>
</dbReference>
<keyword evidence="5" id="KW-1185">Reference proteome</keyword>
<dbReference type="SUPFAM" id="SSF48403">
    <property type="entry name" value="Ankyrin repeat"/>
    <property type="match status" value="2"/>
</dbReference>
<feature type="compositionally biased region" description="Acidic residues" evidence="3">
    <location>
        <begin position="590"/>
        <end position="599"/>
    </location>
</feature>
<feature type="region of interest" description="Disordered" evidence="3">
    <location>
        <begin position="583"/>
        <end position="631"/>
    </location>
</feature>
<dbReference type="InterPro" id="IPR051165">
    <property type="entry name" value="Multifunctional_ANK_Repeat"/>
</dbReference>
<evidence type="ECO:0000313" key="5">
    <source>
        <dbReference type="Proteomes" id="UP000028524"/>
    </source>
</evidence>
<organism evidence="4 5">
    <name type="scientific">Stachybotrys chlorohalonatus (strain IBT 40285)</name>
    <dbReference type="NCBI Taxonomy" id="1283841"/>
    <lineage>
        <taxon>Eukaryota</taxon>
        <taxon>Fungi</taxon>
        <taxon>Dikarya</taxon>
        <taxon>Ascomycota</taxon>
        <taxon>Pezizomycotina</taxon>
        <taxon>Sordariomycetes</taxon>
        <taxon>Hypocreomycetidae</taxon>
        <taxon>Hypocreales</taxon>
        <taxon>Stachybotryaceae</taxon>
        <taxon>Stachybotrys</taxon>
    </lineage>
</organism>
<dbReference type="AlphaFoldDB" id="A0A084QXG1"/>
<dbReference type="Pfam" id="PF00023">
    <property type="entry name" value="Ank"/>
    <property type="match status" value="1"/>
</dbReference>
<keyword evidence="2" id="KW-0040">ANK repeat</keyword>
<dbReference type="InParanoid" id="A0A084QXG1"/>
<proteinExistence type="predicted"/>
<accession>A0A084QXG1</accession>
<evidence type="ECO:0000256" key="3">
    <source>
        <dbReference type="SAM" id="MobiDB-lite"/>
    </source>
</evidence>
<gene>
    <name evidence="4" type="ORF">S40285_09555</name>
</gene>
<evidence type="ECO:0000256" key="1">
    <source>
        <dbReference type="ARBA" id="ARBA00022737"/>
    </source>
</evidence>
<keyword evidence="1" id="KW-0677">Repeat</keyword>
<dbReference type="InterPro" id="IPR002110">
    <property type="entry name" value="Ankyrin_rpt"/>
</dbReference>
<dbReference type="InterPro" id="IPR036770">
    <property type="entry name" value="Ankyrin_rpt-contain_sf"/>
</dbReference>
<dbReference type="Pfam" id="PF12796">
    <property type="entry name" value="Ank_2"/>
    <property type="match status" value="1"/>
</dbReference>
<dbReference type="EMBL" id="KL659758">
    <property type="protein sequence ID" value="KFA68646.1"/>
    <property type="molecule type" value="Genomic_DNA"/>
</dbReference>
<feature type="region of interest" description="Disordered" evidence="3">
    <location>
        <begin position="660"/>
        <end position="698"/>
    </location>
</feature>
<dbReference type="STRING" id="1283841.A0A084QXG1"/>
<dbReference type="Pfam" id="PF13637">
    <property type="entry name" value="Ank_4"/>
    <property type="match status" value="1"/>
</dbReference>
<evidence type="ECO:0000256" key="2">
    <source>
        <dbReference type="ARBA" id="ARBA00023043"/>
    </source>
</evidence>
<dbReference type="Proteomes" id="UP000028524">
    <property type="component" value="Unassembled WGS sequence"/>
</dbReference>
<dbReference type="PANTHER" id="PTHR24123:SF33">
    <property type="entry name" value="PROTEIN HOS4"/>
    <property type="match status" value="1"/>
</dbReference>
<dbReference type="OrthoDB" id="341259at2759"/>
<dbReference type="HOGENOM" id="CLU_013002_0_0_1"/>
<protein>
    <submittedName>
        <fullName evidence="4">Uncharacterized protein</fullName>
    </submittedName>
</protein>
<dbReference type="PANTHER" id="PTHR24123">
    <property type="entry name" value="ANKYRIN REPEAT-CONTAINING"/>
    <property type="match status" value="1"/>
</dbReference>
<feature type="compositionally biased region" description="Basic and acidic residues" evidence="3">
    <location>
        <begin position="660"/>
        <end position="669"/>
    </location>
</feature>